<dbReference type="EMBL" id="BX284604">
    <property type="protein sequence ID" value="CCD61153.1"/>
    <property type="molecule type" value="Genomic_DNA"/>
</dbReference>
<gene>
    <name evidence="2 4" type="ORF">AC7.3</name>
    <name evidence="2" type="ORF">CELE_AC7.3</name>
</gene>
<dbReference type="Proteomes" id="UP000001940">
    <property type="component" value="Chromosome IV"/>
</dbReference>
<evidence type="ECO:0000313" key="3">
    <source>
        <dbReference type="Proteomes" id="UP000001940"/>
    </source>
</evidence>
<dbReference type="GeneID" id="181802"/>
<dbReference type="RefSeq" id="NP_500724.2">
    <property type="nucleotide sequence ID" value="NM_068323.3"/>
</dbReference>
<dbReference type="HOGENOM" id="CLU_1157292_0_0_1"/>
<dbReference type="STRING" id="6239.AC7.3.1"/>
<proteinExistence type="predicted"/>
<dbReference type="UCSC" id="AC7.3">
    <property type="organism name" value="c. elegans"/>
</dbReference>
<dbReference type="Bgee" id="WBGene00014997">
    <property type="expression patterns" value="Expressed in larva and 1 other cell type or tissue"/>
</dbReference>
<dbReference type="eggNOG" id="ENOG502THUU">
    <property type="taxonomic scope" value="Eukaryota"/>
</dbReference>
<dbReference type="FunCoup" id="Q7JNR0">
    <property type="interactions" value="4"/>
</dbReference>
<dbReference type="OrthoDB" id="5849649at2759"/>
<organism evidence="2 3">
    <name type="scientific">Caenorhabditis elegans</name>
    <dbReference type="NCBI Taxonomy" id="6239"/>
    <lineage>
        <taxon>Eukaryota</taxon>
        <taxon>Metazoa</taxon>
        <taxon>Ecdysozoa</taxon>
        <taxon>Nematoda</taxon>
        <taxon>Chromadorea</taxon>
        <taxon>Rhabditida</taxon>
        <taxon>Rhabditina</taxon>
        <taxon>Rhabditomorpha</taxon>
        <taxon>Rhabditoidea</taxon>
        <taxon>Rhabditidae</taxon>
        <taxon>Peloderinae</taxon>
        <taxon>Caenorhabditis</taxon>
    </lineage>
</organism>
<evidence type="ECO:0000256" key="1">
    <source>
        <dbReference type="SAM" id="MobiDB-lite"/>
    </source>
</evidence>
<dbReference type="AlphaFoldDB" id="Q7JNR0"/>
<name>Q7JNR0_CAEEL</name>
<dbReference type="OMA" id="QNEQWSR"/>
<dbReference type="InParanoid" id="Q7JNR0"/>
<sequence>MRSVRDDMFPLQIVSNFVKESESYQKYRNQFKPAFKHFLTCVGLSEKDWYVNRPLRCETLFQQLSVLYTMTSQEDFLRIIRPHFEAAIAVENETHGKIKTSLQLIKNFYSNEFEEKLKELSDLAPELEKYQKNRSTDPEQNQQMDKIMNRFTELQRLLKSMIQEGTASIQSQHLKAMRYSIELYQKQNEQWSRSFASFANLKPDVTVKAKKTETPVEESKKNKKKIEKLSEGDKDL</sequence>
<feature type="compositionally biased region" description="Basic and acidic residues" evidence="1">
    <location>
        <begin position="210"/>
        <end position="220"/>
    </location>
</feature>
<keyword evidence="3" id="KW-1185">Reference proteome</keyword>
<evidence type="ECO:0000313" key="2">
    <source>
        <dbReference type="EMBL" id="CCD61153.1"/>
    </source>
</evidence>
<feature type="region of interest" description="Disordered" evidence="1">
    <location>
        <begin position="210"/>
        <end position="236"/>
    </location>
</feature>
<dbReference type="PaxDb" id="6239-AC7.3"/>
<dbReference type="KEGG" id="cel:CELE_AC7.3"/>
<protein>
    <submittedName>
        <fullName evidence="2">Poly(3-hydroxyalkanoate) polymerase subunit PhaE</fullName>
    </submittedName>
</protein>
<reference evidence="2 3" key="1">
    <citation type="journal article" date="1998" name="Science">
        <title>Genome sequence of the nematode C. elegans: a platform for investigating biology.</title>
        <authorList>
            <consortium name="The C. elegans sequencing consortium"/>
            <person name="Sulson J.E."/>
            <person name="Waterston R."/>
        </authorList>
    </citation>
    <scope>NUCLEOTIDE SEQUENCE [LARGE SCALE GENOMIC DNA]</scope>
    <source>
        <strain evidence="2 3">Bristol N2</strain>
    </source>
</reference>
<dbReference type="CTD" id="181802"/>
<feature type="compositionally biased region" description="Basic and acidic residues" evidence="1">
    <location>
        <begin position="227"/>
        <end position="236"/>
    </location>
</feature>
<dbReference type="SMR" id="Q7JNR0"/>
<evidence type="ECO:0000313" key="4">
    <source>
        <dbReference type="WormBase" id="AC7.3"/>
    </source>
</evidence>
<dbReference type="WormBase" id="AC7.3">
    <property type="protein sequence ID" value="CE43714"/>
    <property type="gene ID" value="WBGene00014997"/>
</dbReference>
<dbReference type="AGR" id="WB:WBGene00014997"/>
<accession>Q7JNR0</accession>